<dbReference type="Proteomes" id="UP001500795">
    <property type="component" value="Unassembled WGS sequence"/>
</dbReference>
<evidence type="ECO:0000259" key="2">
    <source>
        <dbReference type="PROSITE" id="PS50206"/>
    </source>
</evidence>
<dbReference type="SUPFAM" id="SSF52821">
    <property type="entry name" value="Rhodanese/Cell cycle control phosphatase"/>
    <property type="match status" value="1"/>
</dbReference>
<evidence type="ECO:0000256" key="1">
    <source>
        <dbReference type="SAM" id="SignalP"/>
    </source>
</evidence>
<dbReference type="SMART" id="SM00450">
    <property type="entry name" value="RHOD"/>
    <property type="match status" value="1"/>
</dbReference>
<proteinExistence type="predicted"/>
<keyword evidence="4" id="KW-1185">Reference proteome</keyword>
<dbReference type="CDD" id="cd00158">
    <property type="entry name" value="RHOD"/>
    <property type="match status" value="1"/>
</dbReference>
<keyword evidence="1" id="KW-0732">Signal</keyword>
<evidence type="ECO:0000313" key="3">
    <source>
        <dbReference type="EMBL" id="GAA3527129.1"/>
    </source>
</evidence>
<dbReference type="PROSITE" id="PS50206">
    <property type="entry name" value="RHODANESE_3"/>
    <property type="match status" value="1"/>
</dbReference>
<comment type="caution">
    <text evidence="3">The sequence shown here is derived from an EMBL/GenBank/DDBJ whole genome shotgun (WGS) entry which is preliminary data.</text>
</comment>
<feature type="chain" id="PRO_5046610954" description="Rhodanese domain-containing protein" evidence="1">
    <location>
        <begin position="20"/>
        <end position="119"/>
    </location>
</feature>
<dbReference type="PANTHER" id="PTHR45431">
    <property type="entry name" value="RHODANESE-LIKE DOMAIN-CONTAINING PROTEIN 15, CHLOROPLASTIC"/>
    <property type="match status" value="1"/>
</dbReference>
<organism evidence="3 4">
    <name type="scientific">Zobellella aerophila</name>
    <dbReference type="NCBI Taxonomy" id="870480"/>
    <lineage>
        <taxon>Bacteria</taxon>
        <taxon>Pseudomonadati</taxon>
        <taxon>Pseudomonadota</taxon>
        <taxon>Gammaproteobacteria</taxon>
        <taxon>Aeromonadales</taxon>
        <taxon>Aeromonadaceae</taxon>
        <taxon>Zobellella</taxon>
    </lineage>
</organism>
<gene>
    <name evidence="3" type="ORF">GCM10022394_02850</name>
</gene>
<dbReference type="Gene3D" id="3.40.250.10">
    <property type="entry name" value="Rhodanese-like domain"/>
    <property type="match status" value="1"/>
</dbReference>
<feature type="signal peptide" evidence="1">
    <location>
        <begin position="1"/>
        <end position="19"/>
    </location>
</feature>
<dbReference type="PANTHER" id="PTHR45431:SF3">
    <property type="entry name" value="RHODANESE-LIKE DOMAIN-CONTAINING PROTEIN 15, CHLOROPLASTIC"/>
    <property type="match status" value="1"/>
</dbReference>
<sequence length="119" mass="13164">MYSWISALLLLCLSSLAWAGDEIWIDVRSTEEFQQEHLVGAIHIPHTQIAKGISKRYPDRNTPLNLYCRSGRRSQLATEALQALGYTKVVNRGGLEQLKQAGMPTEGSLVNAEALATQP</sequence>
<dbReference type="EMBL" id="BAABCX010000001">
    <property type="protein sequence ID" value="GAA3527129.1"/>
    <property type="molecule type" value="Genomic_DNA"/>
</dbReference>
<reference evidence="4" key="1">
    <citation type="journal article" date="2019" name="Int. J. Syst. Evol. Microbiol.">
        <title>The Global Catalogue of Microorganisms (GCM) 10K type strain sequencing project: providing services to taxonomists for standard genome sequencing and annotation.</title>
        <authorList>
            <consortium name="The Broad Institute Genomics Platform"/>
            <consortium name="The Broad Institute Genome Sequencing Center for Infectious Disease"/>
            <person name="Wu L."/>
            <person name="Ma J."/>
        </authorList>
    </citation>
    <scope>NUCLEOTIDE SEQUENCE [LARGE SCALE GENOMIC DNA]</scope>
    <source>
        <strain evidence="4">JCM 17110</strain>
    </source>
</reference>
<feature type="domain" description="Rhodanese" evidence="2">
    <location>
        <begin position="20"/>
        <end position="107"/>
    </location>
</feature>
<protein>
    <recommendedName>
        <fullName evidence="2">Rhodanese domain-containing protein</fullName>
    </recommendedName>
</protein>
<dbReference type="InterPro" id="IPR052367">
    <property type="entry name" value="Thiosulfate_ST/Rhodanese-like"/>
</dbReference>
<name>A0ABP6V517_9GAMM</name>
<accession>A0ABP6V517</accession>
<dbReference type="InterPro" id="IPR036873">
    <property type="entry name" value="Rhodanese-like_dom_sf"/>
</dbReference>
<dbReference type="Pfam" id="PF00581">
    <property type="entry name" value="Rhodanese"/>
    <property type="match status" value="1"/>
</dbReference>
<evidence type="ECO:0000313" key="4">
    <source>
        <dbReference type="Proteomes" id="UP001500795"/>
    </source>
</evidence>
<dbReference type="RefSeq" id="WP_344954008.1">
    <property type="nucleotide sequence ID" value="NZ_BAABCX010000001.1"/>
</dbReference>
<dbReference type="InterPro" id="IPR001763">
    <property type="entry name" value="Rhodanese-like_dom"/>
</dbReference>